<dbReference type="SUPFAM" id="SSF53167">
    <property type="entry name" value="Purine and uridine phosphorylases"/>
    <property type="match status" value="1"/>
</dbReference>
<dbReference type="GO" id="GO:0009116">
    <property type="term" value="P:nucleoside metabolic process"/>
    <property type="evidence" value="ECO:0007669"/>
    <property type="project" value="InterPro"/>
</dbReference>
<dbReference type="GO" id="GO:0008930">
    <property type="term" value="F:methylthioadenosine nucleosidase activity"/>
    <property type="evidence" value="ECO:0007669"/>
    <property type="project" value="TreeGrafter"/>
</dbReference>
<proteinExistence type="predicted"/>
<dbReference type="InterPro" id="IPR000845">
    <property type="entry name" value="Nucleoside_phosphorylase_d"/>
</dbReference>
<dbReference type="Gene3D" id="3.40.50.1580">
    <property type="entry name" value="Nucleoside phosphorylase domain"/>
    <property type="match status" value="1"/>
</dbReference>
<dbReference type="PANTHER" id="PTHR46832">
    <property type="entry name" value="5'-METHYLTHIOADENOSINE/S-ADENOSYLHOMOCYSTEINE NUCLEOSIDASE"/>
    <property type="match status" value="1"/>
</dbReference>
<dbReference type="GO" id="GO:0008782">
    <property type="term" value="F:adenosylhomocysteine nucleosidase activity"/>
    <property type="evidence" value="ECO:0007669"/>
    <property type="project" value="TreeGrafter"/>
</dbReference>
<accession>A0A857L3X5</accession>
<dbReference type="NCBIfam" id="NF004168">
    <property type="entry name" value="PRK05634.1"/>
    <property type="match status" value="1"/>
</dbReference>
<gene>
    <name evidence="2" type="ORF">GII30_16735</name>
</gene>
<dbReference type="EMBL" id="CP045810">
    <property type="protein sequence ID" value="QHN42115.1"/>
    <property type="molecule type" value="Genomic_DNA"/>
</dbReference>
<protein>
    <submittedName>
        <fullName evidence="2">Nucleosidase</fullName>
    </submittedName>
</protein>
<feature type="domain" description="Nucleoside phosphorylase" evidence="1">
    <location>
        <begin position="109"/>
        <end position="165"/>
    </location>
</feature>
<dbReference type="GO" id="GO:0019284">
    <property type="term" value="P:L-methionine salvage from S-adenosylmethionine"/>
    <property type="evidence" value="ECO:0007669"/>
    <property type="project" value="TreeGrafter"/>
</dbReference>
<feature type="domain" description="Nucleoside phosphorylase" evidence="1">
    <location>
        <begin position="31"/>
        <end position="89"/>
    </location>
</feature>
<dbReference type="PANTHER" id="PTHR46832:SF1">
    <property type="entry name" value="5'-METHYLTHIOADENOSINE_S-ADENOSYLHOMOCYSTEINE NUCLEOSIDASE"/>
    <property type="match status" value="1"/>
</dbReference>
<sequence>MSGVTTLDPGVLLVSATRSEARYVPDGARLLITGIGKVAAAVALTRELAAGAPAHRIVNIGTAGALHDHHAGLFVPSKVIEHDISSDALQAMGYPVVDTWDVAGGDGTVLATGDTFVADPVHRETLAARADLVDMEGCAIAHVAAAFEIPVTLVKVVSDSADEKALDWPQLVDKAARELGDWVRGELA</sequence>
<name>A0A857L3X5_9ACTN</name>
<dbReference type="GO" id="GO:0005829">
    <property type="term" value="C:cytosol"/>
    <property type="evidence" value="ECO:0007669"/>
    <property type="project" value="TreeGrafter"/>
</dbReference>
<organism evidence="2">
    <name type="scientific">Gordonia amarae</name>
    <dbReference type="NCBI Taxonomy" id="36821"/>
    <lineage>
        <taxon>Bacteria</taxon>
        <taxon>Bacillati</taxon>
        <taxon>Actinomycetota</taxon>
        <taxon>Actinomycetes</taxon>
        <taxon>Mycobacteriales</taxon>
        <taxon>Gordoniaceae</taxon>
        <taxon>Gordonia</taxon>
    </lineage>
</organism>
<reference evidence="2" key="1">
    <citation type="journal article" date="2021" name="Nat. Microbiol.">
        <title>Cocultivation of an ultrasmall environmental parasitic bacterium with lytic ability against bacteria associated with wastewater foams.</title>
        <authorList>
            <person name="Batinovic S."/>
            <person name="Rose J.J.A."/>
            <person name="Ratcliffe J."/>
            <person name="Seviour R.J."/>
            <person name="Petrovski S."/>
        </authorList>
    </citation>
    <scope>NUCLEOTIDE SEQUENCE</scope>
    <source>
        <strain evidence="2">CON44</strain>
    </source>
</reference>
<dbReference type="AlphaFoldDB" id="A0A857L3X5"/>
<evidence type="ECO:0000259" key="1">
    <source>
        <dbReference type="Pfam" id="PF01048"/>
    </source>
</evidence>
<evidence type="ECO:0000313" key="2">
    <source>
        <dbReference type="EMBL" id="QHN42115.1"/>
    </source>
</evidence>
<dbReference type="Pfam" id="PF01048">
    <property type="entry name" value="PNP_UDP_1"/>
    <property type="match status" value="2"/>
</dbReference>
<dbReference type="InterPro" id="IPR035994">
    <property type="entry name" value="Nucleoside_phosphorylase_sf"/>
</dbReference>